<dbReference type="PRINTS" id="PR00081">
    <property type="entry name" value="GDHRDH"/>
</dbReference>
<evidence type="ECO:0000256" key="1">
    <source>
        <dbReference type="ARBA" id="ARBA00006484"/>
    </source>
</evidence>
<feature type="region of interest" description="Disordered" evidence="3">
    <location>
        <begin position="1"/>
        <end position="25"/>
    </location>
</feature>
<accession>A0A6H5HLJ3</accession>
<feature type="compositionally biased region" description="Polar residues" evidence="3">
    <location>
        <begin position="725"/>
        <end position="735"/>
    </location>
</feature>
<dbReference type="InterPro" id="IPR038602">
    <property type="entry name" value="Mite_allergen_7_sf"/>
</dbReference>
<dbReference type="AlphaFoldDB" id="A0A6H5HLJ3"/>
<name>A0A6H5HLJ3_9HEMI</name>
<dbReference type="PANTHER" id="PTHR44229:SF8">
    <property type="entry name" value="ALCOHOL DEHYDROGENASE-RELATED"/>
    <property type="match status" value="1"/>
</dbReference>
<keyword evidence="5" id="KW-1185">Reference proteome</keyword>
<proteinExistence type="inferred from homology"/>
<evidence type="ECO:0000256" key="3">
    <source>
        <dbReference type="SAM" id="MobiDB-lite"/>
    </source>
</evidence>
<dbReference type="PANTHER" id="PTHR44229">
    <property type="entry name" value="15-HYDROXYPROSTAGLANDIN DEHYDROGENASE [NAD(+)]"/>
    <property type="match status" value="1"/>
</dbReference>
<reference evidence="4 5" key="1">
    <citation type="submission" date="2020-02" db="EMBL/GenBank/DDBJ databases">
        <authorList>
            <person name="Ferguson B K."/>
        </authorList>
    </citation>
    <scope>NUCLEOTIDE SEQUENCE [LARGE SCALE GENOMIC DNA]</scope>
</reference>
<sequence length="795" mass="87034">MPAKPDPKLQPKPAGSKTPPTANADRFNLNELKTDVTPEIEKAIASSRTSQLSRLVAFVTGGADGLGKEIVTALAKEGTKVAILDKDPNKGHDLSVELSKNFGRGSVMHFSCDLNDSKSMDTAMKLARTQLGRFDILVNCASCWGDNSETYEKSISLNFKAVVKGSLLAIEYMSATKGGEGGLVANIVDNTAIKPSPLTPVYSATKAAVLKFTTDMGLPQMFNLTKIGFISIMASGITGTQRFDDPEKKIIIPRKELVEPFKENLKTNGAKQSPQHVAEKLISVIKKGEKSGVFLIENVISEVSCKKGATVKPRSAGLHELEVNMAFCPLCSWRQSNDPLINRAIQAFLRPVSFRHANHRVFAISTATAFISLSVSFKIMIYDNFFETTTVALILSGCAALKPVSHVRPFSSPSRRPSGQTDSLLGTLRSMAGSLCNFKLTRCKKSAVYISCWLISIHCAADWKLLAYTDVQSTKMLKLVTILLCLGSALSSDVDTYNGLVDEFLYMATQFMVEYKLDTLSVPNLDIAYDHQKLASWDSVTGTIKTGPGTIVNATGIHRKGDASIELVGDDKMVIKVSIATDPMVITFLKFAIDFSSPWPFSNDGGMQLKVDKNEADIQITFQKAEGVCNLTFDKAEITSLGYIDFLILPDTWWAEVKDKGIDLYVKAHNSDLKTVLNMYLLNILQGVVNKVQPCSEMGSNGQTTGNRHRLNRGNVVSKDERKSGQTACKTTGSSGVRPVRANGPFASRRCRLQSEETHCVSLIRFLPASRNRRCQHHSNQPWMQLTTTASLLKE</sequence>
<dbReference type="Proteomes" id="UP000479000">
    <property type="component" value="Unassembled WGS sequence"/>
</dbReference>
<dbReference type="OrthoDB" id="417891at2759"/>
<feature type="region of interest" description="Disordered" evidence="3">
    <location>
        <begin position="717"/>
        <end position="741"/>
    </location>
</feature>
<evidence type="ECO:0000313" key="4">
    <source>
        <dbReference type="EMBL" id="CAB0018151.1"/>
    </source>
</evidence>
<protein>
    <submittedName>
        <fullName evidence="4">Uncharacterized protein</fullName>
    </submittedName>
</protein>
<dbReference type="Gene3D" id="3.15.10.50">
    <property type="match status" value="1"/>
</dbReference>
<dbReference type="InterPro" id="IPR002347">
    <property type="entry name" value="SDR_fam"/>
</dbReference>
<evidence type="ECO:0000256" key="2">
    <source>
        <dbReference type="ARBA" id="ARBA00023002"/>
    </source>
</evidence>
<gene>
    <name evidence="4" type="ORF">NTEN_LOCUS22060</name>
</gene>
<dbReference type="EMBL" id="CADCXU010032277">
    <property type="protein sequence ID" value="CAB0018151.1"/>
    <property type="molecule type" value="Genomic_DNA"/>
</dbReference>
<dbReference type="GO" id="GO:0016616">
    <property type="term" value="F:oxidoreductase activity, acting on the CH-OH group of donors, NAD or NADP as acceptor"/>
    <property type="evidence" value="ECO:0007669"/>
    <property type="project" value="TreeGrafter"/>
</dbReference>
<keyword evidence="2" id="KW-0560">Oxidoreductase</keyword>
<evidence type="ECO:0000313" key="5">
    <source>
        <dbReference type="Proteomes" id="UP000479000"/>
    </source>
</evidence>
<dbReference type="GO" id="GO:0005737">
    <property type="term" value="C:cytoplasm"/>
    <property type="evidence" value="ECO:0007669"/>
    <property type="project" value="TreeGrafter"/>
</dbReference>
<dbReference type="SUPFAM" id="SSF51735">
    <property type="entry name" value="NAD(P)-binding Rossmann-fold domains"/>
    <property type="match status" value="1"/>
</dbReference>
<organism evidence="4 5">
    <name type="scientific">Nesidiocoris tenuis</name>
    <dbReference type="NCBI Taxonomy" id="355587"/>
    <lineage>
        <taxon>Eukaryota</taxon>
        <taxon>Metazoa</taxon>
        <taxon>Ecdysozoa</taxon>
        <taxon>Arthropoda</taxon>
        <taxon>Hexapoda</taxon>
        <taxon>Insecta</taxon>
        <taxon>Pterygota</taxon>
        <taxon>Neoptera</taxon>
        <taxon>Paraneoptera</taxon>
        <taxon>Hemiptera</taxon>
        <taxon>Heteroptera</taxon>
        <taxon>Panheteroptera</taxon>
        <taxon>Cimicomorpha</taxon>
        <taxon>Miridae</taxon>
        <taxon>Dicyphina</taxon>
        <taxon>Nesidiocoris</taxon>
    </lineage>
</organism>
<comment type="similarity">
    <text evidence="1">Belongs to the short-chain dehydrogenases/reductases (SDR) family.</text>
</comment>
<dbReference type="InterPro" id="IPR036291">
    <property type="entry name" value="NAD(P)-bd_dom_sf"/>
</dbReference>
<dbReference type="Gene3D" id="3.40.50.720">
    <property type="entry name" value="NAD(P)-binding Rossmann-like Domain"/>
    <property type="match status" value="1"/>
</dbReference>
<dbReference type="Pfam" id="PF00106">
    <property type="entry name" value="adh_short"/>
    <property type="match status" value="1"/>
</dbReference>